<accession>A0AAE0KW56</accession>
<dbReference type="AlphaFoldDB" id="A0AAE0KW56"/>
<sequence>MSPGLEVSAKENAARAPLDEKIAVECTAQLPETIDVIATASLSMDAVAAIEAMNVAYVSSHPPTPHLPPYIARSTAAIASPPFYA</sequence>
<organism evidence="1 2">
    <name type="scientific">Cymbomonas tetramitiformis</name>
    <dbReference type="NCBI Taxonomy" id="36881"/>
    <lineage>
        <taxon>Eukaryota</taxon>
        <taxon>Viridiplantae</taxon>
        <taxon>Chlorophyta</taxon>
        <taxon>Pyramimonadophyceae</taxon>
        <taxon>Pyramimonadales</taxon>
        <taxon>Pyramimonadaceae</taxon>
        <taxon>Cymbomonas</taxon>
    </lineage>
</organism>
<evidence type="ECO:0000313" key="2">
    <source>
        <dbReference type="Proteomes" id="UP001190700"/>
    </source>
</evidence>
<gene>
    <name evidence="1" type="ORF">CYMTET_28460</name>
</gene>
<protein>
    <submittedName>
        <fullName evidence="1">Uncharacterized protein</fullName>
    </submittedName>
</protein>
<reference evidence="1 2" key="1">
    <citation type="journal article" date="2015" name="Genome Biol. Evol.">
        <title>Comparative Genomics of a Bacterivorous Green Alga Reveals Evolutionary Causalities and Consequences of Phago-Mixotrophic Mode of Nutrition.</title>
        <authorList>
            <person name="Burns J.A."/>
            <person name="Paasch A."/>
            <person name="Narechania A."/>
            <person name="Kim E."/>
        </authorList>
    </citation>
    <scope>NUCLEOTIDE SEQUENCE [LARGE SCALE GENOMIC DNA]</scope>
    <source>
        <strain evidence="1 2">PLY_AMNH</strain>
    </source>
</reference>
<proteinExistence type="predicted"/>
<evidence type="ECO:0000313" key="1">
    <source>
        <dbReference type="EMBL" id="KAK3262699.1"/>
    </source>
</evidence>
<dbReference type="Proteomes" id="UP001190700">
    <property type="component" value="Unassembled WGS sequence"/>
</dbReference>
<keyword evidence="2" id="KW-1185">Reference proteome</keyword>
<comment type="caution">
    <text evidence="1">The sequence shown here is derived from an EMBL/GenBank/DDBJ whole genome shotgun (WGS) entry which is preliminary data.</text>
</comment>
<name>A0AAE0KW56_9CHLO</name>
<dbReference type="EMBL" id="LGRX02016013">
    <property type="protein sequence ID" value="KAK3262699.1"/>
    <property type="molecule type" value="Genomic_DNA"/>
</dbReference>